<name>A0A4R6SCK9_LABRH</name>
<sequence>MPSTPQWNVPYPVLSDPPNVPFDAKAIADRLEALTSTGLQVVATTGAIASPVADEHVIDVSAGYAVKRYIVGTGWVHANLAGGTIARGAFTGSKVNSGVQNAYTGVLRLDGVALKAGRHYRVWIDGGYIDGTGSDGTNVADVKITQKTGGTAAGTADTIVSGAHTFVKANDGSNSRLATMNLAGEVYPGADATYSFLLCFCTSAGSTIHTLTMTGAGGYDLHMIVEDMGRAPADTAVAV</sequence>
<reference evidence="1 2" key="1">
    <citation type="submission" date="2019-03" db="EMBL/GenBank/DDBJ databases">
        <title>Genomic Encyclopedia of Type Strains, Phase IV (KMG-IV): sequencing the most valuable type-strain genomes for metagenomic binning, comparative biology and taxonomic classification.</title>
        <authorList>
            <person name="Goeker M."/>
        </authorList>
    </citation>
    <scope>NUCLEOTIDE SEQUENCE [LARGE SCALE GENOMIC DNA]</scope>
    <source>
        <strain evidence="1 2">DSM 45361</strain>
    </source>
</reference>
<evidence type="ECO:0000313" key="1">
    <source>
        <dbReference type="EMBL" id="TDP97640.1"/>
    </source>
</evidence>
<proteinExistence type="predicted"/>
<gene>
    <name evidence="1" type="ORF">EV186_103604</name>
</gene>
<comment type="caution">
    <text evidence="1">The sequence shown here is derived from an EMBL/GenBank/DDBJ whole genome shotgun (WGS) entry which is preliminary data.</text>
</comment>
<keyword evidence="2" id="KW-1185">Reference proteome</keyword>
<dbReference type="AlphaFoldDB" id="A0A4R6SCK9"/>
<accession>A0A4R6SCK9</accession>
<evidence type="ECO:0000313" key="2">
    <source>
        <dbReference type="Proteomes" id="UP000295444"/>
    </source>
</evidence>
<dbReference type="EMBL" id="SNXZ01000003">
    <property type="protein sequence ID" value="TDP97640.1"/>
    <property type="molecule type" value="Genomic_DNA"/>
</dbReference>
<protein>
    <submittedName>
        <fullName evidence="1">Uncharacterized protein</fullName>
    </submittedName>
</protein>
<dbReference type="RefSeq" id="WP_133850814.1">
    <property type="nucleotide sequence ID" value="NZ_SNXZ01000003.1"/>
</dbReference>
<dbReference type="OrthoDB" id="5193571at2"/>
<dbReference type="Proteomes" id="UP000295444">
    <property type="component" value="Unassembled WGS sequence"/>
</dbReference>
<organism evidence="1 2">
    <name type="scientific">Labedaea rhizosphaerae</name>
    <dbReference type="NCBI Taxonomy" id="598644"/>
    <lineage>
        <taxon>Bacteria</taxon>
        <taxon>Bacillati</taxon>
        <taxon>Actinomycetota</taxon>
        <taxon>Actinomycetes</taxon>
        <taxon>Pseudonocardiales</taxon>
        <taxon>Pseudonocardiaceae</taxon>
        <taxon>Labedaea</taxon>
    </lineage>
</organism>